<dbReference type="InterPro" id="IPR001851">
    <property type="entry name" value="ABC_transp_permease"/>
</dbReference>
<evidence type="ECO:0000256" key="4">
    <source>
        <dbReference type="ARBA" id="ARBA00022989"/>
    </source>
</evidence>
<name>A0ABR6L5I8_9HYPH</name>
<sequence length="313" mass="32883">MVDFFINWAANVPAFAVPFALAALGLIVTEKSGVLSLGAEGYLLMGALAAAGASVVIGDHSLVAFAVGALAAAALSLVFALMAVTLRANQVVAGLVMVFLAQGLTGLIGTQQGWTNRPIAGLDRIPLGPLADIPVLGPILFRQDMLVYLTLPIFFAVAYLLSHTMVGLRLRAVGDAPEAADAAGTSVTIYRYGAIIAGAAIVGLAGAYLSVGVAKMWVEGMSGGRGWIAVALVIFARWQPWRALAGAVLFGGIEALIPRVAAVGLQVPQYFMLMAPYIVTLAVMVYANLNKSTERRFDEPRGLGQPYLREERR</sequence>
<evidence type="ECO:0000256" key="3">
    <source>
        <dbReference type="ARBA" id="ARBA00022692"/>
    </source>
</evidence>
<comment type="subcellular location">
    <subcellularLocation>
        <location evidence="1">Cell membrane</location>
        <topology evidence="1">Multi-pass membrane protein</topology>
    </subcellularLocation>
</comment>
<keyword evidence="2" id="KW-1003">Cell membrane</keyword>
<feature type="transmembrane region" description="Helical" evidence="6">
    <location>
        <begin position="91"/>
        <end position="109"/>
    </location>
</feature>
<dbReference type="RefSeq" id="WP_183263705.1">
    <property type="nucleotide sequence ID" value="NZ_BAAAVZ010000003.1"/>
</dbReference>
<keyword evidence="3 6" id="KW-0812">Transmembrane</keyword>
<evidence type="ECO:0000256" key="2">
    <source>
        <dbReference type="ARBA" id="ARBA00022475"/>
    </source>
</evidence>
<dbReference type="CDD" id="cd06580">
    <property type="entry name" value="TM_PBP1_transp_TpRbsC_like"/>
    <property type="match status" value="1"/>
</dbReference>
<evidence type="ECO:0000256" key="1">
    <source>
        <dbReference type="ARBA" id="ARBA00004651"/>
    </source>
</evidence>
<dbReference type="PANTHER" id="PTHR43370">
    <property type="entry name" value="SUGAR ABC TRANSPORTER INTEGRAL MEMBRANE PROTEIN-RELATED"/>
    <property type="match status" value="1"/>
</dbReference>
<feature type="transmembrane region" description="Helical" evidence="6">
    <location>
        <begin position="270"/>
        <end position="289"/>
    </location>
</feature>
<dbReference type="EMBL" id="JACHOT010000005">
    <property type="protein sequence ID" value="MBB4652067.1"/>
    <property type="molecule type" value="Genomic_DNA"/>
</dbReference>
<evidence type="ECO:0000313" key="7">
    <source>
        <dbReference type="EMBL" id="MBB4652067.1"/>
    </source>
</evidence>
<proteinExistence type="predicted"/>
<organism evidence="7 8">
    <name type="scientific">Aminobacter niigataensis</name>
    <dbReference type="NCBI Taxonomy" id="83265"/>
    <lineage>
        <taxon>Bacteria</taxon>
        <taxon>Pseudomonadati</taxon>
        <taxon>Pseudomonadota</taxon>
        <taxon>Alphaproteobacteria</taxon>
        <taxon>Hyphomicrobiales</taxon>
        <taxon>Phyllobacteriaceae</taxon>
        <taxon>Aminobacter</taxon>
    </lineage>
</organism>
<feature type="transmembrane region" description="Helical" evidence="6">
    <location>
        <begin position="189"/>
        <end position="211"/>
    </location>
</feature>
<keyword evidence="7" id="KW-0762">Sugar transport</keyword>
<comment type="caution">
    <text evidence="7">The sequence shown here is derived from an EMBL/GenBank/DDBJ whole genome shotgun (WGS) entry which is preliminary data.</text>
</comment>
<dbReference type="PANTHER" id="PTHR43370:SF2">
    <property type="entry name" value="ABC TRANSPORTER PERMEASE PROTEIN"/>
    <property type="match status" value="1"/>
</dbReference>
<feature type="transmembrane region" description="Helical" evidence="6">
    <location>
        <begin position="145"/>
        <end position="168"/>
    </location>
</feature>
<feature type="transmembrane region" description="Helical" evidence="6">
    <location>
        <begin position="41"/>
        <end position="57"/>
    </location>
</feature>
<accession>A0ABR6L5I8</accession>
<feature type="transmembrane region" description="Helical" evidence="6">
    <location>
        <begin position="6"/>
        <end position="29"/>
    </location>
</feature>
<gene>
    <name evidence="7" type="ORF">GGQ99_003840</name>
</gene>
<evidence type="ECO:0000256" key="5">
    <source>
        <dbReference type="ARBA" id="ARBA00023136"/>
    </source>
</evidence>
<dbReference type="Pfam" id="PF02653">
    <property type="entry name" value="BPD_transp_2"/>
    <property type="match status" value="1"/>
</dbReference>
<feature type="transmembrane region" description="Helical" evidence="6">
    <location>
        <begin position="63"/>
        <end position="84"/>
    </location>
</feature>
<keyword evidence="7" id="KW-0813">Transport</keyword>
<evidence type="ECO:0000313" key="8">
    <source>
        <dbReference type="Proteomes" id="UP000539538"/>
    </source>
</evidence>
<reference evidence="7 8" key="1">
    <citation type="submission" date="2020-08" db="EMBL/GenBank/DDBJ databases">
        <title>Genomic Encyclopedia of Type Strains, Phase IV (KMG-IV): sequencing the most valuable type-strain genomes for metagenomic binning, comparative biology and taxonomic classification.</title>
        <authorList>
            <person name="Goeker M."/>
        </authorList>
    </citation>
    <scope>NUCLEOTIDE SEQUENCE [LARGE SCALE GENOMIC DNA]</scope>
    <source>
        <strain evidence="7 8">DSM 7050</strain>
    </source>
</reference>
<keyword evidence="8" id="KW-1185">Reference proteome</keyword>
<feature type="transmembrane region" description="Helical" evidence="6">
    <location>
        <begin position="217"/>
        <end position="236"/>
    </location>
</feature>
<protein>
    <submittedName>
        <fullName evidence="7">Simple sugar transport system permease protein</fullName>
    </submittedName>
</protein>
<dbReference type="Proteomes" id="UP000539538">
    <property type="component" value="Unassembled WGS sequence"/>
</dbReference>
<keyword evidence="4 6" id="KW-1133">Transmembrane helix</keyword>
<keyword evidence="5 6" id="KW-0472">Membrane</keyword>
<evidence type="ECO:0000256" key="6">
    <source>
        <dbReference type="SAM" id="Phobius"/>
    </source>
</evidence>
<feature type="transmembrane region" description="Helical" evidence="6">
    <location>
        <begin position="243"/>
        <end position="264"/>
    </location>
</feature>